<feature type="transmembrane region" description="Helical" evidence="1">
    <location>
        <begin position="110"/>
        <end position="131"/>
    </location>
</feature>
<reference evidence="2 3" key="1">
    <citation type="submission" date="2019-07" db="EMBL/GenBank/DDBJ databases">
        <title>Microlunatus dokdonensis sp. nov. isolated from the rhizospheric soil of the wild plant Elymus tsukushiensis.</title>
        <authorList>
            <person name="Ghim S.-Y."/>
            <person name="Hwang Y.-J."/>
            <person name="Son J.-S."/>
            <person name="Shin J.-H."/>
        </authorList>
    </citation>
    <scope>NUCLEOTIDE SEQUENCE [LARGE SCALE GENOMIC DNA]</scope>
    <source>
        <strain evidence="2 3">KUDC0627</strain>
    </source>
</reference>
<evidence type="ECO:0000256" key="1">
    <source>
        <dbReference type="SAM" id="Phobius"/>
    </source>
</evidence>
<sequence>MGAGHNQSLSPIWERYRRGPSWASPPPGPGARSRPEDVGWSIVRLGVAVGIDVVAVLLFALVGRRSHDEANTFVDVLGTAWPYLAATVVGSLIAAVLPKRSGGNRSPYSWTTSVIVWVTTVVLGMVLRMLSGDTAAWPFWIVAFISLGILLIGWRVVARAVLRARARHTVTAGSPRHEGR</sequence>
<keyword evidence="1" id="KW-1133">Transmembrane helix</keyword>
<dbReference type="PANTHER" id="PTHR35283:SF3">
    <property type="entry name" value="T12C22.21 PROTEIN"/>
    <property type="match status" value="1"/>
</dbReference>
<proteinExistence type="predicted"/>
<dbReference type="PANTHER" id="PTHR35283">
    <property type="entry name" value="T12C22.21 PROTEIN"/>
    <property type="match status" value="1"/>
</dbReference>
<dbReference type="OrthoDB" id="3698172at2"/>
<dbReference type="KEGG" id="mik:FOE78_14275"/>
<gene>
    <name evidence="2" type="ORF">FOE78_14275</name>
</gene>
<protein>
    <submittedName>
        <fullName evidence="2">DUF3054 domain-containing protein</fullName>
    </submittedName>
</protein>
<dbReference type="Pfam" id="PF11255">
    <property type="entry name" value="DUF3054"/>
    <property type="match status" value="1"/>
</dbReference>
<dbReference type="AlphaFoldDB" id="A0A516Q0J5"/>
<dbReference type="EMBL" id="CP041692">
    <property type="protein sequence ID" value="QDP96927.1"/>
    <property type="molecule type" value="Genomic_DNA"/>
</dbReference>
<accession>A0A516Q0J5</accession>
<dbReference type="InterPro" id="IPR021414">
    <property type="entry name" value="DUF3054"/>
</dbReference>
<feature type="transmembrane region" description="Helical" evidence="1">
    <location>
        <begin position="137"/>
        <end position="157"/>
    </location>
</feature>
<name>A0A516Q0J5_9ACTN</name>
<feature type="transmembrane region" description="Helical" evidence="1">
    <location>
        <begin position="42"/>
        <end position="61"/>
    </location>
</feature>
<keyword evidence="3" id="KW-1185">Reference proteome</keyword>
<keyword evidence="1" id="KW-0472">Membrane</keyword>
<feature type="transmembrane region" description="Helical" evidence="1">
    <location>
        <begin position="81"/>
        <end position="98"/>
    </location>
</feature>
<dbReference type="Proteomes" id="UP000319263">
    <property type="component" value="Chromosome"/>
</dbReference>
<organism evidence="2 3">
    <name type="scientific">Microlunatus elymi</name>
    <dbReference type="NCBI Taxonomy" id="2596828"/>
    <lineage>
        <taxon>Bacteria</taxon>
        <taxon>Bacillati</taxon>
        <taxon>Actinomycetota</taxon>
        <taxon>Actinomycetes</taxon>
        <taxon>Propionibacteriales</taxon>
        <taxon>Propionibacteriaceae</taxon>
        <taxon>Microlunatus</taxon>
    </lineage>
</organism>
<keyword evidence="1" id="KW-0812">Transmembrane</keyword>
<evidence type="ECO:0000313" key="3">
    <source>
        <dbReference type="Proteomes" id="UP000319263"/>
    </source>
</evidence>
<evidence type="ECO:0000313" key="2">
    <source>
        <dbReference type="EMBL" id="QDP96927.1"/>
    </source>
</evidence>